<proteinExistence type="predicted"/>
<dbReference type="RefSeq" id="WP_185129342.1">
    <property type="nucleotide sequence ID" value="NZ_JACJVO010000013.1"/>
</dbReference>
<gene>
    <name evidence="1" type="ORF">H7C18_12185</name>
</gene>
<keyword evidence="2" id="KW-1185">Reference proteome</keyword>
<organism evidence="1 2">
    <name type="scientific">Cohnella zeiphila</name>
    <dbReference type="NCBI Taxonomy" id="2761120"/>
    <lineage>
        <taxon>Bacteria</taxon>
        <taxon>Bacillati</taxon>
        <taxon>Bacillota</taxon>
        <taxon>Bacilli</taxon>
        <taxon>Bacillales</taxon>
        <taxon>Paenibacillaceae</taxon>
        <taxon>Cohnella</taxon>
    </lineage>
</organism>
<name>A0A7X0SKL9_9BACL</name>
<dbReference type="InterPro" id="IPR018743">
    <property type="entry name" value="DUF2292"/>
</dbReference>
<accession>A0A7X0SKL9</accession>
<comment type="caution">
    <text evidence="1">The sequence shown here is derived from an EMBL/GenBank/DDBJ whole genome shotgun (WGS) entry which is preliminary data.</text>
</comment>
<dbReference type="EMBL" id="JACJVO010000013">
    <property type="protein sequence ID" value="MBB6731671.1"/>
    <property type="molecule type" value="Genomic_DNA"/>
</dbReference>
<dbReference type="Pfam" id="PF10055">
    <property type="entry name" value="DUF2292"/>
    <property type="match status" value="1"/>
</dbReference>
<reference evidence="1 2" key="1">
    <citation type="submission" date="2020-08" db="EMBL/GenBank/DDBJ databases">
        <title>Cohnella phylogeny.</title>
        <authorList>
            <person name="Dunlap C."/>
        </authorList>
    </citation>
    <scope>NUCLEOTIDE SEQUENCE [LARGE SCALE GENOMIC DNA]</scope>
    <source>
        <strain evidence="1 2">CBP 2801</strain>
    </source>
</reference>
<dbReference type="AlphaFoldDB" id="A0A7X0SKL9"/>
<sequence length="57" mass="6634">MAKQEFELGEALSEQTLQWILRNLEGLKYGTVQITVHQGKIVQIDRTEKIRFDKTNS</sequence>
<evidence type="ECO:0000313" key="2">
    <source>
        <dbReference type="Proteomes" id="UP000564644"/>
    </source>
</evidence>
<protein>
    <submittedName>
        <fullName evidence="1">YezD family protein</fullName>
    </submittedName>
</protein>
<evidence type="ECO:0000313" key="1">
    <source>
        <dbReference type="EMBL" id="MBB6731671.1"/>
    </source>
</evidence>
<dbReference type="Proteomes" id="UP000564644">
    <property type="component" value="Unassembled WGS sequence"/>
</dbReference>